<sequence>MLRDIVDDSPKKFGGLKTIFGPTTTSNAQERVQQFRGVTALASNQYFGVRRRMARMALVEGRSGCWTVDVITDWRMLRVMLYSLSFLLGFTVI</sequence>
<reference evidence="1 2" key="1">
    <citation type="submission" date="2018-06" db="EMBL/GenBank/DDBJ databases">
        <title>A transcriptomic atlas of mushroom development highlights an independent origin of complex multicellularity.</title>
        <authorList>
            <consortium name="DOE Joint Genome Institute"/>
            <person name="Krizsan K."/>
            <person name="Almasi E."/>
            <person name="Merenyi Z."/>
            <person name="Sahu N."/>
            <person name="Viragh M."/>
            <person name="Koszo T."/>
            <person name="Mondo S."/>
            <person name="Kiss B."/>
            <person name="Balint B."/>
            <person name="Kues U."/>
            <person name="Barry K."/>
            <person name="Hegedus J.C."/>
            <person name="Henrissat B."/>
            <person name="Johnson J."/>
            <person name="Lipzen A."/>
            <person name="Ohm R."/>
            <person name="Nagy I."/>
            <person name="Pangilinan J."/>
            <person name="Yan J."/>
            <person name="Xiong Y."/>
            <person name="Grigoriev I.V."/>
            <person name="Hibbett D.S."/>
            <person name="Nagy L.G."/>
        </authorList>
    </citation>
    <scope>NUCLEOTIDE SEQUENCE [LARGE SCALE GENOMIC DNA]</scope>
    <source>
        <strain evidence="1 2">SZMC22713</strain>
    </source>
</reference>
<dbReference type="OrthoDB" id="983479at2759"/>
<gene>
    <name evidence="1" type="ORF">BD410DRAFT_120835</name>
</gene>
<dbReference type="Proteomes" id="UP000294933">
    <property type="component" value="Unassembled WGS sequence"/>
</dbReference>
<evidence type="ECO:0000313" key="1">
    <source>
        <dbReference type="EMBL" id="TDL15421.1"/>
    </source>
</evidence>
<protein>
    <submittedName>
        <fullName evidence="1">Uncharacterized protein</fullName>
    </submittedName>
</protein>
<dbReference type="AlphaFoldDB" id="A0A4Y7PKA5"/>
<accession>A0A4Y7PKA5</accession>
<dbReference type="VEuPathDB" id="FungiDB:BD410DRAFT_120835"/>
<name>A0A4Y7PKA5_9AGAM</name>
<proteinExistence type="predicted"/>
<keyword evidence="2" id="KW-1185">Reference proteome</keyword>
<organism evidence="1 2">
    <name type="scientific">Rickenella mellea</name>
    <dbReference type="NCBI Taxonomy" id="50990"/>
    <lineage>
        <taxon>Eukaryota</taxon>
        <taxon>Fungi</taxon>
        <taxon>Dikarya</taxon>
        <taxon>Basidiomycota</taxon>
        <taxon>Agaricomycotina</taxon>
        <taxon>Agaricomycetes</taxon>
        <taxon>Hymenochaetales</taxon>
        <taxon>Rickenellaceae</taxon>
        <taxon>Rickenella</taxon>
    </lineage>
</organism>
<evidence type="ECO:0000313" key="2">
    <source>
        <dbReference type="Proteomes" id="UP000294933"/>
    </source>
</evidence>
<dbReference type="EMBL" id="ML170276">
    <property type="protein sequence ID" value="TDL15421.1"/>
    <property type="molecule type" value="Genomic_DNA"/>
</dbReference>